<dbReference type="PANTHER" id="PTHR43248:SF29">
    <property type="entry name" value="TRIPEPTIDYL AMINOPEPTIDASE"/>
    <property type="match status" value="1"/>
</dbReference>
<accession>A0ABN2TPE0</accession>
<dbReference type="Pfam" id="PF00561">
    <property type="entry name" value="Abhydrolase_1"/>
    <property type="match status" value="1"/>
</dbReference>
<evidence type="ECO:0000313" key="7">
    <source>
        <dbReference type="EMBL" id="GAA2015349.1"/>
    </source>
</evidence>
<dbReference type="InterPro" id="IPR029058">
    <property type="entry name" value="AB_hydrolase_fold"/>
</dbReference>
<evidence type="ECO:0000256" key="1">
    <source>
        <dbReference type="ARBA" id="ARBA00010088"/>
    </source>
</evidence>
<dbReference type="InterPro" id="IPR051601">
    <property type="entry name" value="Serine_prot/Carboxylest_S33"/>
</dbReference>
<dbReference type="PANTHER" id="PTHR43248">
    <property type="entry name" value="2-SUCCINYL-6-HYDROXY-2,4-CYCLOHEXADIENE-1-CARBOXYLATE SYNTHASE"/>
    <property type="match status" value="1"/>
</dbReference>
<evidence type="ECO:0000256" key="4">
    <source>
        <dbReference type="SAM" id="MobiDB-lite"/>
    </source>
</evidence>
<evidence type="ECO:0000313" key="8">
    <source>
        <dbReference type="Proteomes" id="UP001501585"/>
    </source>
</evidence>
<dbReference type="EMBL" id="BAAAPC010000030">
    <property type="protein sequence ID" value="GAA2015349.1"/>
    <property type="molecule type" value="Genomic_DNA"/>
</dbReference>
<gene>
    <name evidence="7" type="ORF">GCM10009799_49440</name>
</gene>
<proteinExistence type="inferred from homology"/>
<comment type="similarity">
    <text evidence="1">Belongs to the peptidase S33 family.</text>
</comment>
<feature type="region of interest" description="Disordered" evidence="4">
    <location>
        <begin position="510"/>
        <end position="564"/>
    </location>
</feature>
<evidence type="ECO:0000256" key="3">
    <source>
        <dbReference type="ARBA" id="ARBA00022801"/>
    </source>
</evidence>
<feature type="compositionally biased region" description="Low complexity" evidence="4">
    <location>
        <begin position="554"/>
        <end position="564"/>
    </location>
</feature>
<evidence type="ECO:0000259" key="6">
    <source>
        <dbReference type="Pfam" id="PF08386"/>
    </source>
</evidence>
<dbReference type="InterPro" id="IPR000073">
    <property type="entry name" value="AB_hydrolase_1"/>
</dbReference>
<organism evidence="7 8">
    <name type="scientific">Nocardiopsis rhodophaea</name>
    <dbReference type="NCBI Taxonomy" id="280238"/>
    <lineage>
        <taxon>Bacteria</taxon>
        <taxon>Bacillati</taxon>
        <taxon>Actinomycetota</taxon>
        <taxon>Actinomycetes</taxon>
        <taxon>Streptosporangiales</taxon>
        <taxon>Nocardiopsidaceae</taxon>
        <taxon>Nocardiopsis</taxon>
    </lineage>
</organism>
<reference evidence="7 8" key="1">
    <citation type="journal article" date="2019" name="Int. J. Syst. Evol. Microbiol.">
        <title>The Global Catalogue of Microorganisms (GCM) 10K type strain sequencing project: providing services to taxonomists for standard genome sequencing and annotation.</title>
        <authorList>
            <consortium name="The Broad Institute Genomics Platform"/>
            <consortium name="The Broad Institute Genome Sequencing Center for Infectious Disease"/>
            <person name="Wu L."/>
            <person name="Ma J."/>
        </authorList>
    </citation>
    <scope>NUCLEOTIDE SEQUENCE [LARGE SCALE GENOMIC DNA]</scope>
    <source>
        <strain evidence="7 8">JCM 15313</strain>
    </source>
</reference>
<sequence>MQGNARRFAVAGAGLVLASTTVSVTHPADGHAATADAAAEAPARHYAPLRWGKCADLETPRNIEMECARLVVPLDHDAEARNAAVEIALSRVPARGQATEALLVNPGGPGSSGRFLAADIARSLPDDLRNAYDVIGFDPRGTGASTPALTCDPDFFAPPRPDTVPATDEDEDLLVKRAKAYAEACDTAGGALLAHMRTTDSAHDIDAIRAALGRDRIDYFGYSYGTYLGAVYATLYPDRVRRLVLDSVVHPGRGWYQGNLEQSRSLDAAAGGFFDWIARHEATYGLGSSAAEVAGRYYATRSALGKKLAGGRIGPTELESTYMVATYAASAWPLLAGALADMANDEDPDRLIAAFERLGETAEDEPAFAGYLATECTDARWPRSWSTWHADGTRIHADAPFLGWHNVWYNASCAFWPAEAGEWFQVDGSRVKSALLIHATEDGPTPLDGAYAMHRRFPTSGLVIEDGGISHGVALSGNECVDNTLFAYLRDGRLPRADGTFDGADRICAALPEPEPRTSRGKRANTRSTPAPGASEPVSLAGDSAVSPLPPAIPSISAVAGTNR</sequence>
<evidence type="ECO:0000259" key="5">
    <source>
        <dbReference type="Pfam" id="PF00561"/>
    </source>
</evidence>
<comment type="caution">
    <text evidence="7">The sequence shown here is derived from an EMBL/GenBank/DDBJ whole genome shotgun (WGS) entry which is preliminary data.</text>
</comment>
<dbReference type="Pfam" id="PF08386">
    <property type="entry name" value="Abhydrolase_4"/>
    <property type="match status" value="1"/>
</dbReference>
<feature type="domain" description="AB hydrolase-1" evidence="5">
    <location>
        <begin position="101"/>
        <end position="300"/>
    </location>
</feature>
<keyword evidence="3 7" id="KW-0378">Hydrolase</keyword>
<name>A0ABN2TPE0_9ACTN</name>
<keyword evidence="2" id="KW-0732">Signal</keyword>
<dbReference type="GO" id="GO:0016787">
    <property type="term" value="F:hydrolase activity"/>
    <property type="evidence" value="ECO:0007669"/>
    <property type="project" value="UniProtKB-KW"/>
</dbReference>
<keyword evidence="8" id="KW-1185">Reference proteome</keyword>
<feature type="domain" description="Peptidase S33 tripeptidyl aminopeptidase-like C-terminal" evidence="6">
    <location>
        <begin position="401"/>
        <end position="499"/>
    </location>
</feature>
<protein>
    <submittedName>
        <fullName evidence="7">Alpha/beta hydrolase</fullName>
    </submittedName>
</protein>
<dbReference type="Gene3D" id="3.40.50.1820">
    <property type="entry name" value="alpha/beta hydrolase"/>
    <property type="match status" value="1"/>
</dbReference>
<dbReference type="SUPFAM" id="SSF53474">
    <property type="entry name" value="alpha/beta-Hydrolases"/>
    <property type="match status" value="1"/>
</dbReference>
<evidence type="ECO:0000256" key="2">
    <source>
        <dbReference type="ARBA" id="ARBA00022729"/>
    </source>
</evidence>
<dbReference type="RefSeq" id="WP_344165482.1">
    <property type="nucleotide sequence ID" value="NZ_BAAAPC010000030.1"/>
</dbReference>
<dbReference type="InterPro" id="IPR013595">
    <property type="entry name" value="Pept_S33_TAP-like_C"/>
</dbReference>
<dbReference type="Proteomes" id="UP001501585">
    <property type="component" value="Unassembled WGS sequence"/>
</dbReference>